<dbReference type="PRINTS" id="PR00380">
    <property type="entry name" value="KINESINHEAVY"/>
</dbReference>
<dbReference type="EMBL" id="CAJPEX010002045">
    <property type="protein sequence ID" value="CAG0920415.1"/>
    <property type="molecule type" value="Genomic_DNA"/>
</dbReference>
<dbReference type="SUPFAM" id="SSF53474">
    <property type="entry name" value="alpha/beta-Hydrolases"/>
    <property type="match status" value="1"/>
</dbReference>
<feature type="region of interest" description="Disordered" evidence="10">
    <location>
        <begin position="1"/>
        <end position="24"/>
    </location>
</feature>
<dbReference type="PANTHER" id="PTHR47970">
    <property type="entry name" value="KINESIN-LIKE PROTEIN KIF11"/>
    <property type="match status" value="1"/>
</dbReference>
<dbReference type="GO" id="GO:0005524">
    <property type="term" value="F:ATP binding"/>
    <property type="evidence" value="ECO:0007669"/>
    <property type="project" value="UniProtKB-UniRule"/>
</dbReference>
<evidence type="ECO:0000256" key="2">
    <source>
        <dbReference type="ARBA" id="ARBA00022490"/>
    </source>
</evidence>
<dbReference type="Gene3D" id="3.40.850.10">
    <property type="entry name" value="Kinesin motor domain"/>
    <property type="match status" value="1"/>
</dbReference>
<comment type="subcellular location">
    <subcellularLocation>
        <location evidence="1">Cytoplasm</location>
        <location evidence="1">Cytoskeleton</location>
        <location evidence="1">Spindle</location>
    </subcellularLocation>
</comment>
<dbReference type="Proteomes" id="UP000678499">
    <property type="component" value="Unassembled WGS sequence"/>
</dbReference>
<dbReference type="GO" id="GO:0051231">
    <property type="term" value="P:spindle elongation"/>
    <property type="evidence" value="ECO:0007669"/>
    <property type="project" value="TreeGrafter"/>
</dbReference>
<feature type="domain" description="Kinesin motor" evidence="11">
    <location>
        <begin position="44"/>
        <end position="453"/>
    </location>
</feature>
<dbReference type="InterPro" id="IPR001752">
    <property type="entry name" value="Kinesin_motor_dom"/>
</dbReference>
<evidence type="ECO:0000313" key="13">
    <source>
        <dbReference type="Proteomes" id="UP000678499"/>
    </source>
</evidence>
<dbReference type="SMART" id="SM00129">
    <property type="entry name" value="KISc"/>
    <property type="match status" value="1"/>
</dbReference>
<dbReference type="SUPFAM" id="SSF52540">
    <property type="entry name" value="P-loop containing nucleoside triphosphate hydrolases"/>
    <property type="match status" value="1"/>
</dbReference>
<dbReference type="EMBL" id="OA884082">
    <property type="protein sequence ID" value="CAD7280263.1"/>
    <property type="molecule type" value="Genomic_DNA"/>
</dbReference>
<organism evidence="12">
    <name type="scientific">Notodromas monacha</name>
    <dbReference type="NCBI Taxonomy" id="399045"/>
    <lineage>
        <taxon>Eukaryota</taxon>
        <taxon>Metazoa</taxon>
        <taxon>Ecdysozoa</taxon>
        <taxon>Arthropoda</taxon>
        <taxon>Crustacea</taxon>
        <taxon>Oligostraca</taxon>
        <taxon>Ostracoda</taxon>
        <taxon>Podocopa</taxon>
        <taxon>Podocopida</taxon>
        <taxon>Cypridocopina</taxon>
        <taxon>Cypridoidea</taxon>
        <taxon>Cyprididae</taxon>
        <taxon>Notodromas</taxon>
    </lineage>
</organism>
<evidence type="ECO:0000259" key="11">
    <source>
        <dbReference type="PROSITE" id="PS50067"/>
    </source>
</evidence>
<dbReference type="Pfam" id="PF00225">
    <property type="entry name" value="Kinesin"/>
    <property type="match status" value="1"/>
</dbReference>
<dbReference type="OrthoDB" id="6415022at2759"/>
<keyword evidence="5 9" id="KW-0067">ATP-binding</keyword>
<feature type="binding site" evidence="9">
    <location>
        <begin position="140"/>
        <end position="147"/>
    </location>
    <ligand>
        <name>ATP</name>
        <dbReference type="ChEBI" id="CHEBI:30616"/>
    </ligand>
</feature>
<protein>
    <recommendedName>
        <fullName evidence="11">Kinesin motor domain-containing protein</fullName>
    </recommendedName>
</protein>
<dbReference type="InterPro" id="IPR036961">
    <property type="entry name" value="Kinesin_motor_dom_sf"/>
</dbReference>
<dbReference type="GO" id="GO:0008574">
    <property type="term" value="F:plus-end-directed microtubule motor activity"/>
    <property type="evidence" value="ECO:0007669"/>
    <property type="project" value="TreeGrafter"/>
</dbReference>
<keyword evidence="7 9" id="KW-0505">Motor protein</keyword>
<dbReference type="InterPro" id="IPR029058">
    <property type="entry name" value="AB_hydrolase_fold"/>
</dbReference>
<gene>
    <name evidence="12" type="ORF">NMOB1V02_LOCUS7925</name>
</gene>
<dbReference type="InterPro" id="IPR027417">
    <property type="entry name" value="P-loop_NTPase"/>
</dbReference>
<keyword evidence="8" id="KW-0206">Cytoskeleton</keyword>
<dbReference type="GO" id="GO:0090307">
    <property type="term" value="P:mitotic spindle assembly"/>
    <property type="evidence" value="ECO:0007669"/>
    <property type="project" value="TreeGrafter"/>
</dbReference>
<evidence type="ECO:0000256" key="5">
    <source>
        <dbReference type="ARBA" id="ARBA00022840"/>
    </source>
</evidence>
<evidence type="ECO:0000256" key="4">
    <source>
        <dbReference type="ARBA" id="ARBA00022741"/>
    </source>
</evidence>
<evidence type="ECO:0000256" key="10">
    <source>
        <dbReference type="SAM" id="MobiDB-lite"/>
    </source>
</evidence>
<evidence type="ECO:0000256" key="1">
    <source>
        <dbReference type="ARBA" id="ARBA00004186"/>
    </source>
</evidence>
<reference evidence="12" key="1">
    <citation type="submission" date="2020-11" db="EMBL/GenBank/DDBJ databases">
        <authorList>
            <person name="Tran Van P."/>
        </authorList>
    </citation>
    <scope>NUCLEOTIDE SEQUENCE</scope>
</reference>
<evidence type="ECO:0000256" key="8">
    <source>
        <dbReference type="ARBA" id="ARBA00023212"/>
    </source>
</evidence>
<dbReference type="GO" id="GO:0072686">
    <property type="term" value="C:mitotic spindle"/>
    <property type="evidence" value="ECO:0007669"/>
    <property type="project" value="TreeGrafter"/>
</dbReference>
<feature type="compositionally biased region" description="Basic and acidic residues" evidence="10">
    <location>
        <begin position="9"/>
        <end position="24"/>
    </location>
</feature>
<comment type="similarity">
    <text evidence="9">Belongs to the TRAFAC class myosin-kinesin ATPase superfamily. Kinesin family.</text>
</comment>
<name>A0A7R9BTH3_9CRUS</name>
<keyword evidence="13" id="KW-1185">Reference proteome</keyword>
<dbReference type="PANTHER" id="PTHR47970:SF29">
    <property type="entry name" value="KINESIN FAMILY MEMBER 20B"/>
    <property type="match status" value="1"/>
</dbReference>
<dbReference type="GO" id="GO:0007018">
    <property type="term" value="P:microtubule-based movement"/>
    <property type="evidence" value="ECO:0007669"/>
    <property type="project" value="InterPro"/>
</dbReference>
<dbReference type="GO" id="GO:0005634">
    <property type="term" value="C:nucleus"/>
    <property type="evidence" value="ECO:0007669"/>
    <property type="project" value="TreeGrafter"/>
</dbReference>
<proteinExistence type="inferred from homology"/>
<keyword evidence="4 9" id="KW-0547">Nucleotide-binding</keyword>
<evidence type="ECO:0000256" key="6">
    <source>
        <dbReference type="ARBA" id="ARBA00023054"/>
    </source>
</evidence>
<feature type="compositionally biased region" description="Polar residues" evidence="10">
    <location>
        <begin position="1054"/>
        <end position="1070"/>
    </location>
</feature>
<evidence type="ECO:0000256" key="3">
    <source>
        <dbReference type="ARBA" id="ARBA00022553"/>
    </source>
</evidence>
<dbReference type="InterPro" id="IPR047149">
    <property type="entry name" value="KIF11-like"/>
</dbReference>
<dbReference type="PROSITE" id="PS50067">
    <property type="entry name" value="KINESIN_MOTOR_2"/>
    <property type="match status" value="1"/>
</dbReference>
<feature type="region of interest" description="Disordered" evidence="10">
    <location>
        <begin position="1044"/>
        <end position="1099"/>
    </location>
</feature>
<accession>A0A7R9BTH3</accession>
<dbReference type="GO" id="GO:0005876">
    <property type="term" value="C:spindle microtubule"/>
    <property type="evidence" value="ECO:0007669"/>
    <property type="project" value="TreeGrafter"/>
</dbReference>
<sequence length="2222" mass="244835">MSYLGIEGEPPRDPIRETLVRDGDPGPAKLKFSLDDQKSSEVSNFGVFVRVRPLIDNEVGDFLTPSGPQQLIVAKPPDVLLFHQPHATQGKIVTNAMEHKMEFTRVFTDDASQEEIYENVCACAIREQPESGISVLFSYGTSSAGKTYTMRGTRKNPGVISRAVEDVFRFHGRDLRPDLPVNPSYFTKIAVLDDNAIKSRQQAKQRLFAMQNFDPSSSGLMDSIVSVSSTQSSLKSDYPYATAFVSFLEIYQGSCFDILNPITLGARREVLKVRDYKSGSDDLSYVAGLSEIPVQNASEALTLWRAGMKNLQYASTALNTNSSRSHCIFTLKVVRIDDLDQPTTGSTTVFSFCDLAGAERAEKAETKGHSFRETRKINASISSLMNCIRAMRKADGKTKQNVVIPFRTCRLSHVLKNFFLQGQVRMLVNVSPSMEVHSETLTVLRFCTEAEVVLKSYSSKQEHSIEEKPSSTAFQNFVAHARRMTMKVSTSSLAEIESSSVAIINEEKSVDEEMHTVQTSEIKHEDEAAEHTGVKDSTPAFRRYSEDDELLNQWIKRCEAFEEQSKVYRGKYLEYKELLFNERDAHSKRIKTLTADHAADLRKMYEKGLDAARSTKATVDALFADEDDDEELSPPRKNSEEENADVLVLREAKTELEKQLASSVERANNLEVELKEHVQLVQVLEDKVKGAVEFFSQKREETAELEGVIEKLRNENAGLEANLEDAKLELDAKRAESMENIRNFEQEVNELKEEFEGKLLKLQQTNADQCQQLKELQNKSEQMKEEFSVLQKNHDCLVEELKDKKQSSEKLENTLQDRNAVIDEKEKKCGDLLEKISSLESAQILHKETYGKICQENLILKEKLEDALKTNAKLEKEKSGIEAQMAEEEKIRASCEGIHESLKAMKNKLNSIQKENEALKSGRTIDISRMEELSHQLMVKERELVEAEGEIAVLQKECKKLSAKDGLLQEQMKLAPKSGVELNSGDHTRAAPAVERNPKTVFVKPVEKVERNCASSPTHVEFVPPQTPQALAAAVGTDAILTPPLKRRMRPKRTPSSVQTASVTRSTASKLTKKAKNILLEDSEEEESSAPKRGKRDHENDFASAKLEVFNAAYTYAGLDIVHPSLVEHGYCKPWYSAPNLVLKLPRREIFFSDPLESHSLASANVESEEVDVGIEEPCVTKAPPRWTPSIHPKQGFQESMQDSWENAAFISLVHPDDVNEENWEANLNKLAWSKDQLELFQKAMKIITDALLGFRCCPSTDNNTSVRLHLDLAARRLRGVFASIEWKSELTDWLHQLMMENAGYSDLAVYLDVIQTLRSMLPAQVDHMFRVGIMKRSIPPDALNFLFRKPWEPRLPKIHSISKMRNVNLVVLEAFPQQGSSGHSSQQKRRAFWNDSFQQLGNVVLANPTIGGGSLWTAKHYVESIEVALMSKITETRQHLNLMYHQSQKNRPGSEKEIPLDSSKEAALALNPIVLIGWDTGAVSCAQLAKKIKNQGIAAIICLGFPTSTLVGKRGKADDSLVDLDCDILFIVGENAVNTRLQDLEALRSQMKGGNSLLVVGGADEHLMLSPETLMREKITQNVADAMLINEISHYLEATIGRQQQQYLGCISGPDEAPKGSDGLSAWSTHGMASGSAIRPSSFDQTAGFVPSRVIGPVLEPVVSSKLELPPMTSGITISSSSVPIDMPADGSWVEQARLQSAIASILGDTEDILDTFDDQVLDINVGEATGGAIASENCDNAADAALANIFPSVGLSDSPLTSGALRLQPLLSPLPKVNTPIGQLVTAAQALENKLRLGNPVGNAVKRPASESVAPMVTKFPRLDTTTTPLRSSSSVGPVIPAVSQLNVLKRTSGAGVLFGSPESALSQFAVTATESSLPAKVSISPKKPSPPQTGKTLKVNFSMTPGGLLSRQEPEPVQESEYNFVGSSILANQVAGVPTSQPLKPVKRTAISSWKNVQITSVRPRSVVVQSAAVRNPNAVKSIGLKTVPLARFPNLGPNVRVISLANINTRVGLARTRMPVVLRNADGVATDGAGGVVRMARLTTTQKGVLQVQQIPPDKMSKEDQLNEKVNCESQDPSPLLLKHLSMESTSSVVEMSTTFIQHTPEKDEEIAKSSTVTAELSLVQVDCVEASLNPKPASSVRSPTPGNCSDEFILEALTEADEIQCLDVKKLNSEASPVANVGKRKGRSTEAVDSSIVARQEVVRHLPGIRKTACLLV</sequence>
<keyword evidence="6" id="KW-0175">Coiled coil</keyword>
<evidence type="ECO:0000313" key="12">
    <source>
        <dbReference type="EMBL" id="CAD7280263.1"/>
    </source>
</evidence>
<evidence type="ECO:0000256" key="7">
    <source>
        <dbReference type="ARBA" id="ARBA00023175"/>
    </source>
</evidence>
<evidence type="ECO:0000256" key="9">
    <source>
        <dbReference type="PROSITE-ProRule" id="PRU00283"/>
    </source>
</evidence>
<feature type="region of interest" description="Disordered" evidence="10">
    <location>
        <begin position="624"/>
        <end position="644"/>
    </location>
</feature>
<keyword evidence="3" id="KW-0597">Phosphoprotein</keyword>
<keyword evidence="2" id="KW-0963">Cytoplasm</keyword>
<dbReference type="GO" id="GO:0008017">
    <property type="term" value="F:microtubule binding"/>
    <property type="evidence" value="ECO:0007669"/>
    <property type="project" value="InterPro"/>
</dbReference>